<sequence length="63" mass="7349">MLHAPDNVIYGINNILDIMTSDRPTDTQEMIEKKLKIAESMLVLRKQFISGTKFKKEDFKHII</sequence>
<evidence type="ECO:0000313" key="2">
    <source>
        <dbReference type="Proteomes" id="UP000034837"/>
    </source>
</evidence>
<evidence type="ECO:0000313" key="1">
    <source>
        <dbReference type="EMBL" id="KKS55830.1"/>
    </source>
</evidence>
<protein>
    <submittedName>
        <fullName evidence="1">Uncharacterized protein</fullName>
    </submittedName>
</protein>
<dbReference type="EMBL" id="LCDO01000021">
    <property type="protein sequence ID" value="KKS55830.1"/>
    <property type="molecule type" value="Genomic_DNA"/>
</dbReference>
<comment type="caution">
    <text evidence="1">The sequence shown here is derived from an EMBL/GenBank/DDBJ whole genome shotgun (WGS) entry which is preliminary data.</text>
</comment>
<organism evidence="1 2">
    <name type="scientific">Candidatus Magasanikbacteria bacterium GW2011_GWA2_42_32</name>
    <dbReference type="NCBI Taxonomy" id="1619039"/>
    <lineage>
        <taxon>Bacteria</taxon>
        <taxon>Candidatus Magasanikiibacteriota</taxon>
    </lineage>
</organism>
<dbReference type="Proteomes" id="UP000034837">
    <property type="component" value="Unassembled WGS sequence"/>
</dbReference>
<proteinExistence type="predicted"/>
<accession>A0A0G1A4C8</accession>
<reference evidence="1 2" key="1">
    <citation type="journal article" date="2015" name="Nature">
        <title>rRNA introns, odd ribosomes, and small enigmatic genomes across a large radiation of phyla.</title>
        <authorList>
            <person name="Brown C.T."/>
            <person name="Hug L.A."/>
            <person name="Thomas B.C."/>
            <person name="Sharon I."/>
            <person name="Castelle C.J."/>
            <person name="Singh A."/>
            <person name="Wilkins M.J."/>
            <person name="Williams K.H."/>
            <person name="Banfield J.F."/>
        </authorList>
    </citation>
    <scope>NUCLEOTIDE SEQUENCE [LARGE SCALE GENOMIC DNA]</scope>
</reference>
<gene>
    <name evidence="1" type="ORF">UV20_C0021G0011</name>
</gene>
<dbReference type="AlphaFoldDB" id="A0A0G1A4C8"/>
<name>A0A0G1A4C8_9BACT</name>